<feature type="transmembrane region" description="Helical" evidence="9">
    <location>
        <begin position="90"/>
        <end position="111"/>
    </location>
</feature>
<evidence type="ECO:0000313" key="12">
    <source>
        <dbReference type="Proteomes" id="UP000317178"/>
    </source>
</evidence>
<protein>
    <submittedName>
        <fullName evidence="11">UDP-glucose:undecaprenyl-phosphate glucose-1-phosphate transferase</fullName>
        <ecNumber evidence="11">2.7.8.31</ecNumber>
    </submittedName>
</protein>
<keyword evidence="7 9" id="KW-1133">Transmembrane helix</keyword>
<evidence type="ECO:0000259" key="10">
    <source>
        <dbReference type="Pfam" id="PF02397"/>
    </source>
</evidence>
<comment type="subcellular location">
    <subcellularLocation>
        <location evidence="2">Cell membrane</location>
    </subcellularLocation>
    <subcellularLocation>
        <location evidence="1">Membrane</location>
        <topology evidence="1">Multi-pass membrane protein</topology>
    </subcellularLocation>
</comment>
<comment type="similarity">
    <text evidence="3">Belongs to the bacterial sugar transferase family.</text>
</comment>
<name>A0A518CQD5_9PLAN</name>
<dbReference type="PANTHER" id="PTHR30576">
    <property type="entry name" value="COLANIC BIOSYNTHESIS UDP-GLUCOSE LIPID CARRIER TRANSFERASE"/>
    <property type="match status" value="1"/>
</dbReference>
<reference evidence="11 12" key="1">
    <citation type="submission" date="2019-02" db="EMBL/GenBank/DDBJ databases">
        <title>Deep-cultivation of Planctomycetes and their phenomic and genomic characterization uncovers novel biology.</title>
        <authorList>
            <person name="Wiegand S."/>
            <person name="Jogler M."/>
            <person name="Boedeker C."/>
            <person name="Pinto D."/>
            <person name="Vollmers J."/>
            <person name="Rivas-Marin E."/>
            <person name="Kohn T."/>
            <person name="Peeters S.H."/>
            <person name="Heuer A."/>
            <person name="Rast P."/>
            <person name="Oberbeckmann S."/>
            <person name="Bunk B."/>
            <person name="Jeske O."/>
            <person name="Meyerdierks A."/>
            <person name="Storesund J.E."/>
            <person name="Kallscheuer N."/>
            <person name="Luecker S."/>
            <person name="Lage O.M."/>
            <person name="Pohl T."/>
            <person name="Merkel B.J."/>
            <person name="Hornburger P."/>
            <person name="Mueller R.-W."/>
            <person name="Bruemmer F."/>
            <person name="Labrenz M."/>
            <person name="Spormann A.M."/>
            <person name="Op den Camp H."/>
            <person name="Overmann J."/>
            <person name="Amann R."/>
            <person name="Jetten M.S.M."/>
            <person name="Mascher T."/>
            <person name="Medema M.H."/>
            <person name="Devos D.P."/>
            <person name="Kaster A.-K."/>
            <person name="Ovreas L."/>
            <person name="Rohde M."/>
            <person name="Galperin M.Y."/>
            <person name="Jogler C."/>
        </authorList>
    </citation>
    <scope>NUCLEOTIDE SEQUENCE [LARGE SCALE GENOMIC DNA]</scope>
    <source>
        <strain evidence="11 12">Pla110</strain>
    </source>
</reference>
<organism evidence="11 12">
    <name type="scientific">Polystyrenella longa</name>
    <dbReference type="NCBI Taxonomy" id="2528007"/>
    <lineage>
        <taxon>Bacteria</taxon>
        <taxon>Pseudomonadati</taxon>
        <taxon>Planctomycetota</taxon>
        <taxon>Planctomycetia</taxon>
        <taxon>Planctomycetales</taxon>
        <taxon>Planctomycetaceae</taxon>
        <taxon>Polystyrenella</taxon>
    </lineage>
</organism>
<sequence length="513" mass="58027">MTVLNSESGTLLSYEPSREVDVVTLDSKEIEQFRYSTSQRIVPVGASFSRQVVLTALPLILSDLAALVCSAWWSYVAISLIGYPNIPLGTLLPVLSVTMLLVFGFLELYPAAGMHRVLETRQLLLGTSLFMMLSAVCIAAYSPGPSPLGSIFVTWMLGLFLIPTFRSGIRSFCTKSKWWGQPALILGKGATADRLYKSLDQNCRQGIKPVGLVYDQRAEPEGKEANVPHLGESSNIVDVARQHSAYWLFVVQSELSSNARTFEHEVEKLAGSFPNVVIIPDNMQIPTLWNRCHDCNGLTGINIQERLMLPWPRLLKRTMDIVLTVVGGLMISPLFLFIAICIKFSSPGPVLLSTKRVGRNGKEIHPLKFRSMVSNADDVLNQYLEENPEMRAEWKKIRKLKNDPRVTRIGQFLRKTSLDELPQLWNVLKGDMSLVGPRPIFDDEIPRYRDEFRLYSEVSPGLTGLWQISGRNNTTYAERVEYDRFYVRNWSLWLDIHILMRTLKVVLLREGAY</sequence>
<dbReference type="AlphaFoldDB" id="A0A518CQD5"/>
<feature type="transmembrane region" description="Helical" evidence="9">
    <location>
        <begin position="52"/>
        <end position="78"/>
    </location>
</feature>
<dbReference type="PANTHER" id="PTHR30576:SF4">
    <property type="entry name" value="UNDECAPRENYL-PHOSPHATE GALACTOSE PHOSPHOTRANSFERASE"/>
    <property type="match status" value="1"/>
</dbReference>
<gene>
    <name evidence="11" type="primary">wcaJ</name>
    <name evidence="11" type="ORF">Pla110_31550</name>
</gene>
<dbReference type="InterPro" id="IPR017475">
    <property type="entry name" value="EPS_sugar_tfrase"/>
</dbReference>
<keyword evidence="6 9" id="KW-0812">Transmembrane</keyword>
<dbReference type="GO" id="GO:0000271">
    <property type="term" value="P:polysaccharide biosynthetic process"/>
    <property type="evidence" value="ECO:0007669"/>
    <property type="project" value="InterPro"/>
</dbReference>
<dbReference type="EC" id="2.7.8.31" evidence="11"/>
<evidence type="ECO:0000256" key="5">
    <source>
        <dbReference type="ARBA" id="ARBA00022679"/>
    </source>
</evidence>
<keyword evidence="5 11" id="KW-0808">Transferase</keyword>
<evidence type="ECO:0000313" key="11">
    <source>
        <dbReference type="EMBL" id="QDU81414.1"/>
    </source>
</evidence>
<dbReference type="RefSeq" id="WP_144996736.1">
    <property type="nucleotide sequence ID" value="NZ_CP036281.1"/>
</dbReference>
<dbReference type="OrthoDB" id="9766874at2"/>
<accession>A0A518CQD5</accession>
<evidence type="ECO:0000256" key="1">
    <source>
        <dbReference type="ARBA" id="ARBA00004141"/>
    </source>
</evidence>
<dbReference type="Gene3D" id="3.40.50.720">
    <property type="entry name" value="NAD(P)-binding Rossmann-like Domain"/>
    <property type="match status" value="1"/>
</dbReference>
<keyword evidence="4" id="KW-1003">Cell membrane</keyword>
<evidence type="ECO:0000256" key="7">
    <source>
        <dbReference type="ARBA" id="ARBA00022989"/>
    </source>
</evidence>
<dbReference type="NCBIfam" id="TIGR03022">
    <property type="entry name" value="WbaP_sugtrans"/>
    <property type="match status" value="1"/>
</dbReference>
<keyword evidence="12" id="KW-1185">Reference proteome</keyword>
<evidence type="ECO:0000256" key="6">
    <source>
        <dbReference type="ARBA" id="ARBA00022692"/>
    </source>
</evidence>
<proteinExistence type="inferred from homology"/>
<dbReference type="Proteomes" id="UP000317178">
    <property type="component" value="Chromosome"/>
</dbReference>
<dbReference type="InterPro" id="IPR017472">
    <property type="entry name" value="Undecaprenyl-P_galact_Ptfrase"/>
</dbReference>
<evidence type="ECO:0000256" key="3">
    <source>
        <dbReference type="ARBA" id="ARBA00006464"/>
    </source>
</evidence>
<feature type="transmembrane region" description="Helical" evidence="9">
    <location>
        <begin position="148"/>
        <end position="169"/>
    </location>
</feature>
<evidence type="ECO:0000256" key="2">
    <source>
        <dbReference type="ARBA" id="ARBA00004236"/>
    </source>
</evidence>
<dbReference type="GO" id="GO:0089702">
    <property type="term" value="F:undecaprenyl-phosphate glucose phosphotransferase activity"/>
    <property type="evidence" value="ECO:0007669"/>
    <property type="project" value="UniProtKB-EC"/>
</dbReference>
<dbReference type="Pfam" id="PF02397">
    <property type="entry name" value="Bac_transf"/>
    <property type="match status" value="1"/>
</dbReference>
<feature type="transmembrane region" description="Helical" evidence="9">
    <location>
        <begin position="321"/>
        <end position="340"/>
    </location>
</feature>
<evidence type="ECO:0000256" key="9">
    <source>
        <dbReference type="SAM" id="Phobius"/>
    </source>
</evidence>
<evidence type="ECO:0000256" key="4">
    <source>
        <dbReference type="ARBA" id="ARBA00022475"/>
    </source>
</evidence>
<evidence type="ECO:0000256" key="8">
    <source>
        <dbReference type="ARBA" id="ARBA00023136"/>
    </source>
</evidence>
<dbReference type="KEGG" id="plon:Pla110_31550"/>
<feature type="domain" description="Bacterial sugar transferase" evidence="10">
    <location>
        <begin position="316"/>
        <end position="507"/>
    </location>
</feature>
<dbReference type="NCBIfam" id="TIGR03025">
    <property type="entry name" value="EPS_sugtrans"/>
    <property type="match status" value="1"/>
</dbReference>
<dbReference type="GO" id="GO:0005886">
    <property type="term" value="C:plasma membrane"/>
    <property type="evidence" value="ECO:0007669"/>
    <property type="project" value="UniProtKB-SubCell"/>
</dbReference>
<keyword evidence="8 9" id="KW-0472">Membrane</keyword>
<dbReference type="EMBL" id="CP036281">
    <property type="protein sequence ID" value="QDU81414.1"/>
    <property type="molecule type" value="Genomic_DNA"/>
</dbReference>
<dbReference type="Pfam" id="PF13727">
    <property type="entry name" value="CoA_binding_3"/>
    <property type="match status" value="1"/>
</dbReference>
<dbReference type="InterPro" id="IPR003362">
    <property type="entry name" value="Bact_transf"/>
</dbReference>
<feature type="transmembrane region" description="Helical" evidence="9">
    <location>
        <begin position="123"/>
        <end position="142"/>
    </location>
</feature>